<dbReference type="EMBL" id="CAQQ02119244">
    <property type="status" value="NOT_ANNOTATED_CDS"/>
    <property type="molecule type" value="Genomic_DNA"/>
</dbReference>
<evidence type="ECO:0000313" key="3">
    <source>
        <dbReference type="Proteomes" id="UP000015102"/>
    </source>
</evidence>
<dbReference type="Proteomes" id="UP000015102">
    <property type="component" value="Unassembled WGS sequence"/>
</dbReference>
<dbReference type="Gene3D" id="1.20.1280.50">
    <property type="match status" value="1"/>
</dbReference>
<name>T1GMM5_MEGSC</name>
<dbReference type="Gene3D" id="3.80.10.10">
    <property type="entry name" value="Ribonuclease Inhibitor"/>
    <property type="match status" value="1"/>
</dbReference>
<dbReference type="Pfam" id="PF12937">
    <property type="entry name" value="F-box-like"/>
    <property type="match status" value="1"/>
</dbReference>
<protein>
    <recommendedName>
        <fullName evidence="1">F-box domain-containing protein</fullName>
    </recommendedName>
</protein>
<accession>T1GMM5</accession>
<dbReference type="PROSITE" id="PS50181">
    <property type="entry name" value="FBOX"/>
    <property type="match status" value="1"/>
</dbReference>
<dbReference type="EMBL" id="CAQQ02119245">
    <property type="status" value="NOT_ANNOTATED_CDS"/>
    <property type="molecule type" value="Genomic_DNA"/>
</dbReference>
<reference evidence="2" key="2">
    <citation type="submission" date="2015-06" db="UniProtKB">
        <authorList>
            <consortium name="EnsemblMetazoa"/>
        </authorList>
    </citation>
    <scope>IDENTIFICATION</scope>
</reference>
<dbReference type="PANTHER" id="PTHR38926">
    <property type="entry name" value="F-BOX DOMAIN CONTAINING PROTEIN, EXPRESSED"/>
    <property type="match status" value="1"/>
</dbReference>
<dbReference type="EnsemblMetazoa" id="MESCA004801-RA">
    <property type="protein sequence ID" value="MESCA004801-PA"/>
    <property type="gene ID" value="MESCA004801"/>
</dbReference>
<sequence length="523" mass="60511">MESQITNSQKCLGDLPVEILIKVFEYQPSVTELQKISMVCKKWRNIVDEHLNYLEKAFLISSYMCSKGKPVMPLTRNYKCLSLVGKDLQTVMPLIEPLKIKHLKAEGLPFSKVTELLEKYKDTLEVLEFKNLSQDFGSFCELKNLTTLKVTAYDTDDIEFLEMLLELNSKSITALEFNILCGIDVDLHFVRNLSNLKSFKINAQNDLQIYFRYQGTSNFTFAIRDAIRQLPSLEELILCEIPELHLDIIDRDPLRSQRKQNGTFKEDTVLNREIPFLTKFQCIDVHSNSFSSPVFKPHLKELSLTINRLDLDFSKLMKNCPFVEKFRLESEQKINVNFLNQISKGWPKLKEFVLRVENMDLDTESSPIVFPKLISLKILCGNNLNKIFRLIRTPKLLELDLLDSTFEEGVHEFYCHPYNRKMLENLRSITSVSTCIPGFFPHATHISMKIDAEKVVPLIKRFESKSLSCSLDLFDSRKYTCPYETKSSAIKFLNKLRDDLSMDIYDFFPGEDSISENGRGVTS</sequence>
<feature type="domain" description="F-box" evidence="1">
    <location>
        <begin position="9"/>
        <end position="56"/>
    </location>
</feature>
<dbReference type="AlphaFoldDB" id="T1GMM5"/>
<proteinExistence type="predicted"/>
<dbReference type="InterPro" id="IPR001810">
    <property type="entry name" value="F-box_dom"/>
</dbReference>
<dbReference type="SUPFAM" id="SSF52058">
    <property type="entry name" value="L domain-like"/>
    <property type="match status" value="1"/>
</dbReference>
<dbReference type="PANTHER" id="PTHR38926:SF72">
    <property type="entry name" value="IM:7136021-RELATED"/>
    <property type="match status" value="1"/>
</dbReference>
<dbReference type="HOGENOM" id="CLU_491990_0_0_1"/>
<evidence type="ECO:0000313" key="2">
    <source>
        <dbReference type="EnsemblMetazoa" id="MESCA004801-PA"/>
    </source>
</evidence>
<evidence type="ECO:0000259" key="1">
    <source>
        <dbReference type="PROSITE" id="PS50181"/>
    </source>
</evidence>
<dbReference type="InterPro" id="IPR032675">
    <property type="entry name" value="LRR_dom_sf"/>
</dbReference>
<dbReference type="SMART" id="SM00256">
    <property type="entry name" value="FBOX"/>
    <property type="match status" value="1"/>
</dbReference>
<reference evidence="3" key="1">
    <citation type="submission" date="2013-02" db="EMBL/GenBank/DDBJ databases">
        <authorList>
            <person name="Hughes D."/>
        </authorList>
    </citation>
    <scope>NUCLEOTIDE SEQUENCE</scope>
    <source>
        <strain>Durham</strain>
        <strain evidence="3">NC isolate 2 -- Noor lab</strain>
    </source>
</reference>
<organism evidence="2 3">
    <name type="scientific">Megaselia scalaris</name>
    <name type="common">Humpbacked fly</name>
    <name type="synonym">Phora scalaris</name>
    <dbReference type="NCBI Taxonomy" id="36166"/>
    <lineage>
        <taxon>Eukaryota</taxon>
        <taxon>Metazoa</taxon>
        <taxon>Ecdysozoa</taxon>
        <taxon>Arthropoda</taxon>
        <taxon>Hexapoda</taxon>
        <taxon>Insecta</taxon>
        <taxon>Pterygota</taxon>
        <taxon>Neoptera</taxon>
        <taxon>Endopterygota</taxon>
        <taxon>Diptera</taxon>
        <taxon>Brachycera</taxon>
        <taxon>Muscomorpha</taxon>
        <taxon>Platypezoidea</taxon>
        <taxon>Phoridae</taxon>
        <taxon>Megaseliini</taxon>
        <taxon>Megaselia</taxon>
    </lineage>
</organism>
<keyword evidence="3" id="KW-1185">Reference proteome</keyword>